<dbReference type="GO" id="GO:0001671">
    <property type="term" value="F:ATPase activator activity"/>
    <property type="evidence" value="ECO:0007669"/>
    <property type="project" value="InterPro"/>
</dbReference>
<dbReference type="Proteomes" id="UP000654075">
    <property type="component" value="Unassembled WGS sequence"/>
</dbReference>
<dbReference type="Proteomes" id="UP000626109">
    <property type="component" value="Unassembled WGS sequence"/>
</dbReference>
<dbReference type="EMBL" id="CAJNNV010026023">
    <property type="protein sequence ID" value="CAE8616987.1"/>
    <property type="molecule type" value="Genomic_DNA"/>
</dbReference>
<sequence length="327" mass="35151">MAGGPSGNPFAGNRHADVLGEDPADEAGRVRLCEEVKNRAKGAFQQKDMISAELLYGKAIDLLATLPGKAEAALFSNRAMVRLNLNKVEKALGDANKCLEIDSKFVKGYYRKAQAQGRLGEWDDAIATAEEGAKLEPDNKTFAEVIEKAQKDKAKDVDDKARLKSDAQDVRVELHNASTARVPPKKPQETSGGGSADSGMRGYKKTADGKTTSYFHTEISDEAKRLIEAQGFGKPKKIDAPIEELETDAKGGGSKWNQAGTYEEKGMTKWIEERLKTTLVGLSFELPGAAGSISITSVDEIKGDASISVSRGKRRPAYSVSASVASQ</sequence>
<dbReference type="SMART" id="SM00028">
    <property type="entry name" value="TPR"/>
    <property type="match status" value="3"/>
</dbReference>
<keyword evidence="2" id="KW-0677">Repeat</keyword>
<organism evidence="6 8">
    <name type="scientific">Polarella glacialis</name>
    <name type="common">Dinoflagellate</name>
    <dbReference type="NCBI Taxonomy" id="89957"/>
    <lineage>
        <taxon>Eukaryota</taxon>
        <taxon>Sar</taxon>
        <taxon>Alveolata</taxon>
        <taxon>Dinophyceae</taxon>
        <taxon>Suessiales</taxon>
        <taxon>Suessiaceae</taxon>
        <taxon>Polarella</taxon>
    </lineage>
</organism>
<name>A0A813FRK4_POLGL</name>
<feature type="domain" description="Activator of Hsp90 ATPase AHSA1-like N-terminal" evidence="5">
    <location>
        <begin position="264"/>
        <end position="323"/>
    </location>
</feature>
<dbReference type="InterPro" id="IPR011990">
    <property type="entry name" value="TPR-like_helical_dom_sf"/>
</dbReference>
<dbReference type="OrthoDB" id="298012at2759"/>
<evidence type="ECO:0000256" key="4">
    <source>
        <dbReference type="SAM" id="MobiDB-lite"/>
    </source>
</evidence>
<dbReference type="InterPro" id="IPR015310">
    <property type="entry name" value="AHSA1-like_N"/>
</dbReference>
<evidence type="ECO:0000259" key="5">
    <source>
        <dbReference type="Pfam" id="PF09229"/>
    </source>
</evidence>
<evidence type="ECO:0000313" key="8">
    <source>
        <dbReference type="Proteomes" id="UP000654075"/>
    </source>
</evidence>
<dbReference type="EMBL" id="CAJNNW010001084">
    <property type="protein sequence ID" value="CAE8633930.1"/>
    <property type="molecule type" value="Genomic_DNA"/>
</dbReference>
<dbReference type="Gene3D" id="1.25.40.10">
    <property type="entry name" value="Tetratricopeptide repeat domain"/>
    <property type="match status" value="1"/>
</dbReference>
<dbReference type="GO" id="GO:0051879">
    <property type="term" value="F:Hsp90 protein binding"/>
    <property type="evidence" value="ECO:0007669"/>
    <property type="project" value="TreeGrafter"/>
</dbReference>
<feature type="region of interest" description="Disordered" evidence="4">
    <location>
        <begin position="174"/>
        <end position="207"/>
    </location>
</feature>
<keyword evidence="3" id="KW-0802">TPR repeat</keyword>
<dbReference type="AlphaFoldDB" id="A0A813FRK4"/>
<comment type="similarity">
    <text evidence="1">Belongs to the AHA1 family.</text>
</comment>
<feature type="region of interest" description="Disordered" evidence="4">
    <location>
        <begin position="1"/>
        <end position="23"/>
    </location>
</feature>
<evidence type="ECO:0000256" key="3">
    <source>
        <dbReference type="ARBA" id="ARBA00022803"/>
    </source>
</evidence>
<dbReference type="SUPFAM" id="SSF103111">
    <property type="entry name" value="Activator of Hsp90 ATPase, Aha1"/>
    <property type="match status" value="1"/>
</dbReference>
<evidence type="ECO:0000313" key="6">
    <source>
        <dbReference type="EMBL" id="CAE8616987.1"/>
    </source>
</evidence>
<dbReference type="Pfam" id="PF09229">
    <property type="entry name" value="Aha1_N"/>
    <property type="match status" value="1"/>
</dbReference>
<evidence type="ECO:0000313" key="7">
    <source>
        <dbReference type="EMBL" id="CAE8633930.1"/>
    </source>
</evidence>
<dbReference type="Gene3D" id="3.15.10.20">
    <property type="entry name" value="Activator of Hsp90 ATPase Aha1, N-terminal domain"/>
    <property type="match status" value="1"/>
</dbReference>
<dbReference type="OMA" id="NQGNTFE"/>
<dbReference type="PANTHER" id="PTHR22904">
    <property type="entry name" value="TPR REPEAT CONTAINING PROTEIN"/>
    <property type="match status" value="1"/>
</dbReference>
<protein>
    <recommendedName>
        <fullName evidence="5">Activator of Hsp90 ATPase AHSA1-like N-terminal domain-containing protein</fullName>
    </recommendedName>
</protein>
<proteinExistence type="inferred from homology"/>
<dbReference type="GO" id="GO:0051087">
    <property type="term" value="F:protein-folding chaperone binding"/>
    <property type="evidence" value="ECO:0007669"/>
    <property type="project" value="InterPro"/>
</dbReference>
<keyword evidence="8" id="KW-1185">Reference proteome</keyword>
<gene>
    <name evidence="6" type="ORF">PGLA1383_LOCUS34654</name>
    <name evidence="7" type="ORF">PGLA2088_LOCUS1400</name>
</gene>
<accession>A0A813FRK4</accession>
<evidence type="ECO:0000256" key="2">
    <source>
        <dbReference type="ARBA" id="ARBA00022737"/>
    </source>
</evidence>
<dbReference type="InterPro" id="IPR019734">
    <property type="entry name" value="TPR_rpt"/>
</dbReference>
<evidence type="ECO:0000256" key="1">
    <source>
        <dbReference type="ARBA" id="ARBA00006817"/>
    </source>
</evidence>
<comment type="caution">
    <text evidence="6">The sequence shown here is derived from an EMBL/GenBank/DDBJ whole genome shotgun (WGS) entry which is preliminary data.</text>
</comment>
<dbReference type="PANTHER" id="PTHR22904:SF523">
    <property type="entry name" value="STRESS-INDUCED-PHOSPHOPROTEIN 1"/>
    <property type="match status" value="1"/>
</dbReference>
<dbReference type="SUPFAM" id="SSF48452">
    <property type="entry name" value="TPR-like"/>
    <property type="match status" value="1"/>
</dbReference>
<dbReference type="InterPro" id="IPR036338">
    <property type="entry name" value="Aha1"/>
</dbReference>
<reference evidence="6" key="1">
    <citation type="submission" date="2021-02" db="EMBL/GenBank/DDBJ databases">
        <authorList>
            <person name="Dougan E. K."/>
            <person name="Rhodes N."/>
            <person name="Thang M."/>
            <person name="Chan C."/>
        </authorList>
    </citation>
    <scope>NUCLEOTIDE SEQUENCE</scope>
</reference>